<dbReference type="Proteomes" id="UP000248795">
    <property type="component" value="Unassembled WGS sequence"/>
</dbReference>
<dbReference type="EMBL" id="QKVK01000001">
    <property type="protein sequence ID" value="PZF78431.1"/>
    <property type="molecule type" value="Genomic_DNA"/>
</dbReference>
<keyword evidence="4" id="KW-0472">Membrane</keyword>
<evidence type="ECO:0000256" key="5">
    <source>
        <dbReference type="ARBA" id="ARBA00022734"/>
    </source>
</evidence>
<keyword evidence="9" id="KW-1185">Reference proteome</keyword>
<keyword evidence="5" id="KW-0430">Lectin</keyword>
<evidence type="ECO:0000256" key="2">
    <source>
        <dbReference type="ARBA" id="ARBA00010270"/>
    </source>
</evidence>
<reference evidence="9" key="1">
    <citation type="submission" date="2018-06" db="EMBL/GenBank/DDBJ databases">
        <title>Aestuariibacter litoralis strain KCTC 52945T.</title>
        <authorList>
            <person name="Li X."/>
            <person name="Salam N."/>
            <person name="Li J.-L."/>
            <person name="Chen Y.-M."/>
            <person name="Yang Z.-W."/>
            <person name="Zhang L.-Y."/>
            <person name="Han M.-X."/>
            <person name="Xiao M."/>
            <person name="Li W.-J."/>
        </authorList>
    </citation>
    <scope>NUCLEOTIDE SEQUENCE [LARGE SCALE GENOMIC DNA]</scope>
    <source>
        <strain evidence="9">KCTC 52945</strain>
    </source>
</reference>
<proteinExistence type="inferred from homology"/>
<evidence type="ECO:0000256" key="4">
    <source>
        <dbReference type="ARBA" id="ARBA00022475"/>
    </source>
</evidence>
<evidence type="ECO:0000313" key="9">
    <source>
        <dbReference type="Proteomes" id="UP000248795"/>
    </source>
</evidence>
<evidence type="ECO:0000256" key="1">
    <source>
        <dbReference type="ARBA" id="ARBA00004167"/>
    </source>
</evidence>
<sequence>MLKHTIIALAAMGAGLAGFGATGASAMPVSPSPAIEAGNSSLLTEARTKYNRNRVYNRHYHGRRCGNWSNTCRYRHGGYYYENPWWILPMVGAGIAIGAANSGYGYGYGSRHVEWCLDRYRSYNPRTNTWVAYSGRVHQCISPYGP</sequence>
<evidence type="ECO:0000256" key="6">
    <source>
        <dbReference type="ARBA" id="ARBA00025321"/>
    </source>
</evidence>
<dbReference type="GO" id="GO:0030246">
    <property type="term" value="F:carbohydrate binding"/>
    <property type="evidence" value="ECO:0007669"/>
    <property type="project" value="UniProtKB-KW"/>
</dbReference>
<name>A0A2W2ATA2_9HYPH</name>
<dbReference type="Pfam" id="PF07886">
    <property type="entry name" value="BA14K"/>
    <property type="match status" value="1"/>
</dbReference>
<evidence type="ECO:0000313" key="8">
    <source>
        <dbReference type="EMBL" id="PZF78431.1"/>
    </source>
</evidence>
<feature type="signal peptide" evidence="7">
    <location>
        <begin position="1"/>
        <end position="26"/>
    </location>
</feature>
<accession>A0A2W2ATA2</accession>
<dbReference type="AlphaFoldDB" id="A0A2W2ATA2"/>
<keyword evidence="7" id="KW-0732">Signal</keyword>
<comment type="subcellular location">
    <subcellularLocation>
        <location evidence="1">Membrane</location>
        <topology evidence="1">Single-pass membrane protein</topology>
    </subcellularLocation>
</comment>
<keyword evidence="4" id="KW-1003">Cell membrane</keyword>
<evidence type="ECO:0000256" key="7">
    <source>
        <dbReference type="SAM" id="SignalP"/>
    </source>
</evidence>
<evidence type="ECO:0000256" key="3">
    <source>
        <dbReference type="ARBA" id="ARBA00020552"/>
    </source>
</evidence>
<dbReference type="GO" id="GO:0016020">
    <property type="term" value="C:membrane"/>
    <property type="evidence" value="ECO:0007669"/>
    <property type="project" value="UniProtKB-SubCell"/>
</dbReference>
<comment type="caution">
    <text evidence="8">The sequence shown here is derived from an EMBL/GenBank/DDBJ whole genome shotgun (WGS) entry which is preliminary data.</text>
</comment>
<protein>
    <recommendedName>
        <fullName evidence="3">Lectin-like protein BA14k</fullName>
    </recommendedName>
</protein>
<dbReference type="InterPro" id="IPR012413">
    <property type="entry name" value="BA14K"/>
</dbReference>
<feature type="chain" id="PRO_5015925505" description="Lectin-like protein BA14k" evidence="7">
    <location>
        <begin position="27"/>
        <end position="146"/>
    </location>
</feature>
<comment type="function">
    <text evidence="6">Has immunoglobulin-binding and hemagglutination properties, and can bind to mannose. Essential for virulence. May be involved in LPS biosynthesis or polysaccharide transport.</text>
</comment>
<comment type="similarity">
    <text evidence="2">Belongs to the BA14k family.</text>
</comment>
<dbReference type="RefSeq" id="WP_111195758.1">
    <property type="nucleotide sequence ID" value="NZ_QKVK01000001.1"/>
</dbReference>
<gene>
    <name evidence="8" type="ORF">DK847_01015</name>
</gene>
<organism evidence="8 9">
    <name type="scientific">Aestuariivirga litoralis</name>
    <dbReference type="NCBI Taxonomy" id="2650924"/>
    <lineage>
        <taxon>Bacteria</taxon>
        <taxon>Pseudomonadati</taxon>
        <taxon>Pseudomonadota</taxon>
        <taxon>Alphaproteobacteria</taxon>
        <taxon>Hyphomicrobiales</taxon>
        <taxon>Aestuariivirgaceae</taxon>
        <taxon>Aestuariivirga</taxon>
    </lineage>
</organism>